<protein>
    <submittedName>
        <fullName evidence="2">Putative chemosensory protein 11</fullName>
    </submittedName>
</protein>
<evidence type="ECO:0000313" key="2">
    <source>
        <dbReference type="EMBL" id="QGN03660.1"/>
    </source>
</evidence>
<feature type="chain" id="PRO_5025025489" evidence="1">
    <location>
        <begin position="17"/>
        <end position="123"/>
    </location>
</feature>
<dbReference type="PANTHER" id="PTHR11257:SF13">
    <property type="entry name" value="GEO07322P1"/>
    <property type="match status" value="1"/>
</dbReference>
<dbReference type="Pfam" id="PF03392">
    <property type="entry name" value="OS-D"/>
    <property type="match status" value="1"/>
</dbReference>
<feature type="signal peptide" evidence="1">
    <location>
        <begin position="1"/>
        <end position="16"/>
    </location>
</feature>
<dbReference type="SUPFAM" id="SSF100910">
    <property type="entry name" value="Chemosensory protein Csp2"/>
    <property type="match status" value="1"/>
</dbReference>
<dbReference type="AlphaFoldDB" id="A0A649ZUR0"/>
<dbReference type="Gene3D" id="1.10.2080.10">
    <property type="entry name" value="Insect odorant-binding protein A10/Ejaculatory bulb-specific protein 3"/>
    <property type="match status" value="1"/>
</dbReference>
<sequence length="123" mass="13934">MKYLLVLAAVVACAVARPDGETYDTKYDDFDVTSLLGNERLLKSYGQCLLDKGPCTAEGKFLREVIPDALETDCAKCSEKQQALIKKIILATKDKFPEDLEAIKKLYDPEHKYEENVKKWLES</sequence>
<reference evidence="2" key="1">
    <citation type="submission" date="2019-04" db="EMBL/GenBank/DDBJ databases">
        <authorList>
            <person name="Li P."/>
            <person name="Liu Y."/>
            <person name="Wang S."/>
            <person name="Sun H."/>
        </authorList>
    </citation>
    <scope>NUCLEOTIDE SEQUENCE</scope>
</reference>
<organism evidence="2">
    <name type="scientific">Conopomorpha sinensis</name>
    <name type="common">litch fruit borer</name>
    <dbReference type="NCBI Taxonomy" id="940481"/>
    <lineage>
        <taxon>Eukaryota</taxon>
        <taxon>Metazoa</taxon>
        <taxon>Ecdysozoa</taxon>
        <taxon>Arthropoda</taxon>
        <taxon>Hexapoda</taxon>
        <taxon>Insecta</taxon>
        <taxon>Pterygota</taxon>
        <taxon>Neoptera</taxon>
        <taxon>Endopterygota</taxon>
        <taxon>Lepidoptera</taxon>
        <taxon>Glossata</taxon>
        <taxon>Ditrysia</taxon>
        <taxon>Tineoidea</taxon>
        <taxon>Gracillariidae</taxon>
        <taxon>Conopomorpha</taxon>
    </lineage>
</organism>
<dbReference type="InterPro" id="IPR005055">
    <property type="entry name" value="A10/PebIII"/>
</dbReference>
<keyword evidence="1" id="KW-0732">Signal</keyword>
<proteinExistence type="evidence at transcript level"/>
<name>A0A649ZUR0_9NEOP</name>
<dbReference type="EMBL" id="MK882908">
    <property type="protein sequence ID" value="QGN03660.1"/>
    <property type="molecule type" value="mRNA"/>
</dbReference>
<dbReference type="InterPro" id="IPR036682">
    <property type="entry name" value="OS_D_A10/PebIII_sf"/>
</dbReference>
<evidence type="ECO:0000256" key="1">
    <source>
        <dbReference type="SAM" id="SignalP"/>
    </source>
</evidence>
<dbReference type="PANTHER" id="PTHR11257">
    <property type="entry name" value="CHEMOSENSORY PROTEIN-RELATED"/>
    <property type="match status" value="1"/>
</dbReference>
<accession>A0A649ZUR0</accession>